<comment type="similarity">
    <text evidence="7">Belongs to the gamma-glutamyl phosphate reductase family.</text>
</comment>
<organism evidence="9 10">
    <name type="scientific">Faecalicoccus acidiformans</name>
    <dbReference type="NCBI Taxonomy" id="915173"/>
    <lineage>
        <taxon>Bacteria</taxon>
        <taxon>Bacillati</taxon>
        <taxon>Bacillota</taxon>
        <taxon>Erysipelotrichia</taxon>
        <taxon>Erysipelotrichales</taxon>
        <taxon>Erysipelotrichaceae</taxon>
        <taxon>Faecalicoccus</taxon>
    </lineage>
</organism>
<dbReference type="EC" id="1.2.1.41" evidence="7"/>
<evidence type="ECO:0000259" key="8">
    <source>
        <dbReference type="Pfam" id="PF00171"/>
    </source>
</evidence>
<name>A0A7W8FWB3_9FIRM</name>
<evidence type="ECO:0000313" key="10">
    <source>
        <dbReference type="Proteomes" id="UP000521313"/>
    </source>
</evidence>
<dbReference type="NCBIfam" id="TIGR00407">
    <property type="entry name" value="proA"/>
    <property type="match status" value="1"/>
</dbReference>
<comment type="subcellular location">
    <subcellularLocation>
        <location evidence="7">Cytoplasm</location>
    </subcellularLocation>
</comment>
<comment type="pathway">
    <text evidence="1 7">Amino-acid biosynthesis; L-proline biosynthesis; L-glutamate 5-semialdehyde from L-glutamate: step 2/2.</text>
</comment>
<dbReference type="GO" id="GO:0050661">
    <property type="term" value="F:NADP binding"/>
    <property type="evidence" value="ECO:0007669"/>
    <property type="project" value="InterPro"/>
</dbReference>
<feature type="domain" description="Aldehyde dehydrogenase" evidence="8">
    <location>
        <begin position="5"/>
        <end position="285"/>
    </location>
</feature>
<dbReference type="Gene3D" id="3.40.605.10">
    <property type="entry name" value="Aldehyde Dehydrogenase, Chain A, domain 1"/>
    <property type="match status" value="1"/>
</dbReference>
<evidence type="ECO:0000256" key="1">
    <source>
        <dbReference type="ARBA" id="ARBA00004985"/>
    </source>
</evidence>
<reference evidence="9 10" key="1">
    <citation type="submission" date="2020-08" db="EMBL/GenBank/DDBJ databases">
        <title>Genomic Encyclopedia of Type Strains, Phase IV (KMG-IV): sequencing the most valuable type-strain genomes for metagenomic binning, comparative biology and taxonomic classification.</title>
        <authorList>
            <person name="Goeker M."/>
        </authorList>
    </citation>
    <scope>NUCLEOTIDE SEQUENCE [LARGE SCALE GENOMIC DNA]</scope>
    <source>
        <strain evidence="9 10">DSM 26963</strain>
    </source>
</reference>
<feature type="domain" description="Aldehyde dehydrogenase" evidence="8">
    <location>
        <begin position="318"/>
        <end position="407"/>
    </location>
</feature>
<dbReference type="InterPro" id="IPR020593">
    <property type="entry name" value="G-glutamylP_reductase_CS"/>
</dbReference>
<evidence type="ECO:0000256" key="6">
    <source>
        <dbReference type="ARBA" id="ARBA00049024"/>
    </source>
</evidence>
<dbReference type="AlphaFoldDB" id="A0A7W8FWB3"/>
<protein>
    <recommendedName>
        <fullName evidence="7">Gamma-glutamyl phosphate reductase</fullName>
        <shortName evidence="7">GPR</shortName>
        <ecNumber evidence="7">1.2.1.41</ecNumber>
    </recommendedName>
    <alternativeName>
        <fullName evidence="7">Glutamate-5-semialdehyde dehydrogenase</fullName>
    </alternativeName>
    <alternativeName>
        <fullName evidence="7">Glutamyl-gamma-semialdehyde dehydrogenase</fullName>
        <shortName evidence="7">GSA dehydrogenase</shortName>
    </alternativeName>
</protein>
<evidence type="ECO:0000256" key="7">
    <source>
        <dbReference type="HAMAP-Rule" id="MF_00412"/>
    </source>
</evidence>
<dbReference type="Pfam" id="PF00171">
    <property type="entry name" value="Aldedh"/>
    <property type="match status" value="2"/>
</dbReference>
<dbReference type="PANTHER" id="PTHR11063">
    <property type="entry name" value="GLUTAMATE SEMIALDEHYDE DEHYDROGENASE"/>
    <property type="match status" value="1"/>
</dbReference>
<dbReference type="RefSeq" id="WP_183373756.1">
    <property type="nucleotide sequence ID" value="NZ_JACHHD010000001.1"/>
</dbReference>
<dbReference type="InterPro" id="IPR016162">
    <property type="entry name" value="Ald_DH_N"/>
</dbReference>
<dbReference type="HAMAP" id="MF_00412">
    <property type="entry name" value="ProA"/>
    <property type="match status" value="1"/>
</dbReference>
<gene>
    <name evidence="7" type="primary">proA</name>
    <name evidence="9" type="ORF">HNQ43_000091</name>
</gene>
<dbReference type="InterPro" id="IPR016161">
    <property type="entry name" value="Ald_DH/histidinol_DH"/>
</dbReference>
<keyword evidence="3 7" id="KW-0641">Proline biosynthesis</keyword>
<dbReference type="InterPro" id="IPR016163">
    <property type="entry name" value="Ald_DH_C"/>
</dbReference>
<keyword evidence="4 7" id="KW-0521">NADP</keyword>
<dbReference type="PROSITE" id="PS01223">
    <property type="entry name" value="PROA"/>
    <property type="match status" value="1"/>
</dbReference>
<keyword evidence="2 7" id="KW-0028">Amino-acid biosynthesis</keyword>
<evidence type="ECO:0000313" key="9">
    <source>
        <dbReference type="EMBL" id="MBB5184058.1"/>
    </source>
</evidence>
<keyword evidence="7" id="KW-0963">Cytoplasm</keyword>
<dbReference type="GO" id="GO:0005737">
    <property type="term" value="C:cytoplasm"/>
    <property type="evidence" value="ECO:0007669"/>
    <property type="project" value="UniProtKB-SubCell"/>
</dbReference>
<dbReference type="SUPFAM" id="SSF53720">
    <property type="entry name" value="ALDH-like"/>
    <property type="match status" value="1"/>
</dbReference>
<dbReference type="UniPathway" id="UPA00098">
    <property type="reaction ID" value="UER00360"/>
</dbReference>
<evidence type="ECO:0000256" key="2">
    <source>
        <dbReference type="ARBA" id="ARBA00022605"/>
    </source>
</evidence>
<keyword evidence="5 7" id="KW-0560">Oxidoreductase</keyword>
<proteinExistence type="inferred from homology"/>
<dbReference type="PIRSF" id="PIRSF000151">
    <property type="entry name" value="GPR"/>
    <property type="match status" value="1"/>
</dbReference>
<dbReference type="InterPro" id="IPR015590">
    <property type="entry name" value="Aldehyde_DH_dom"/>
</dbReference>
<dbReference type="FunFam" id="3.40.309.10:FF:000006">
    <property type="entry name" value="Gamma-glutamyl phosphate reductase"/>
    <property type="match status" value="1"/>
</dbReference>
<dbReference type="InterPro" id="IPR000965">
    <property type="entry name" value="GPR_dom"/>
</dbReference>
<sequence length="417" mass="46323">MNLETIGQQARQASYALASLSSQKKNDILKTVAQSLRENQDQILRANDQDMIKGKQKGLNEGLLDRLKLDGDRLEAMADSVLEIVELEDPVGEIMEERILANGLTIQKKRVPIGVIGIIYEARPNVTLDAFSICFKSGNAVVLKGGSDALLSNMAITECIQKSLEQCGIDPFAIQLIKSTSHEDTQRFMSMTKWIDVIIPRGSARLIQSVMNNAKVPVIETGAGNCHIYIDQYADLRKAVEIVYNAKTQRIGVCNAAESLLVQRDIAPQILPRIQKRLNEKNVCLRLDEEAYAILKDGQGRIEHASDQDWGMEYLDYILSVKIVSDVQEAIDHINRYSTHHSECIVTEDSQAAQQFLNQIDSACVYWNASTRFTDGGVFGLGAEIGISTGKIHARGPMGLKEMTTYKYTIYGNGQVR</sequence>
<evidence type="ECO:0000256" key="5">
    <source>
        <dbReference type="ARBA" id="ARBA00023002"/>
    </source>
</evidence>
<comment type="function">
    <text evidence="7">Catalyzes the NADPH-dependent reduction of L-glutamate 5-phosphate into L-glutamate 5-semialdehyde and phosphate. The product spontaneously undergoes cyclization to form 1-pyrroline-5-carboxylate.</text>
</comment>
<comment type="catalytic activity">
    <reaction evidence="6 7">
        <text>L-glutamate 5-semialdehyde + phosphate + NADP(+) = L-glutamyl 5-phosphate + NADPH + H(+)</text>
        <dbReference type="Rhea" id="RHEA:19541"/>
        <dbReference type="ChEBI" id="CHEBI:15378"/>
        <dbReference type="ChEBI" id="CHEBI:43474"/>
        <dbReference type="ChEBI" id="CHEBI:57783"/>
        <dbReference type="ChEBI" id="CHEBI:58066"/>
        <dbReference type="ChEBI" id="CHEBI:58274"/>
        <dbReference type="ChEBI" id="CHEBI:58349"/>
        <dbReference type="EC" id="1.2.1.41"/>
    </reaction>
</comment>
<dbReference type="InterPro" id="IPR012134">
    <property type="entry name" value="Glu-5-SA_DH"/>
</dbReference>
<evidence type="ECO:0000256" key="3">
    <source>
        <dbReference type="ARBA" id="ARBA00022650"/>
    </source>
</evidence>
<dbReference type="NCBIfam" id="NF001221">
    <property type="entry name" value="PRK00197.1"/>
    <property type="match status" value="1"/>
</dbReference>
<dbReference type="Gene3D" id="3.40.309.10">
    <property type="entry name" value="Aldehyde Dehydrogenase, Chain A, domain 2"/>
    <property type="match status" value="1"/>
</dbReference>
<dbReference type="CDD" id="cd07079">
    <property type="entry name" value="ALDH_F18-19_ProA-GPR"/>
    <property type="match status" value="1"/>
</dbReference>
<dbReference type="Proteomes" id="UP000521313">
    <property type="component" value="Unassembled WGS sequence"/>
</dbReference>
<evidence type="ECO:0000256" key="4">
    <source>
        <dbReference type="ARBA" id="ARBA00022857"/>
    </source>
</evidence>
<dbReference type="EMBL" id="JACHHD010000001">
    <property type="protein sequence ID" value="MBB5184058.1"/>
    <property type="molecule type" value="Genomic_DNA"/>
</dbReference>
<dbReference type="PANTHER" id="PTHR11063:SF8">
    <property type="entry name" value="DELTA-1-PYRROLINE-5-CARBOXYLATE SYNTHASE"/>
    <property type="match status" value="1"/>
</dbReference>
<accession>A0A7W8FWB3</accession>
<dbReference type="GO" id="GO:0004350">
    <property type="term" value="F:glutamate-5-semialdehyde dehydrogenase activity"/>
    <property type="evidence" value="ECO:0007669"/>
    <property type="project" value="UniProtKB-UniRule"/>
</dbReference>
<comment type="caution">
    <text evidence="9">The sequence shown here is derived from an EMBL/GenBank/DDBJ whole genome shotgun (WGS) entry which is preliminary data.</text>
</comment>
<dbReference type="GO" id="GO:0055129">
    <property type="term" value="P:L-proline biosynthetic process"/>
    <property type="evidence" value="ECO:0007669"/>
    <property type="project" value="UniProtKB-UniRule"/>
</dbReference>